<sequence length="397" mass="40596">MATNPNLVNATAGQRIAARAVDSVPLLVLVLLALTIPGHLALVVCAAAAAAYLLWILLWEAGSGQTPGNRLLGLRTVGEDGHAPGFAAVLVRNLILLASGVTVAGPWILTVSNLWDYPHRRQGWHDKAAHTLMVDIRAGRDPLLTGGRWTNGTSVAPPQKLPVPGTKQAPFADREPFPEPSAASAAAPAAQGAGLAGRIGASLPSPPAPGTAGPAPVRTGWVPQAEDAPGPISQVPGVSARRAAAPPQAPEPAPAPYPAPAPAPYPAPAPADDELDVEMTRVVSRPKGGAALLLTFDDGAAVRITGTALLGRNPAAAIGESVDKLIDFADMGRSVSKTHLHLQADAASGLWVTDRNSTNGSSVVAPDGRHTALQAHSPVLAPAGSTVYFGDRHFKVG</sequence>
<evidence type="ECO:0000259" key="9">
    <source>
        <dbReference type="PROSITE" id="PS50006"/>
    </source>
</evidence>
<dbReference type="CDD" id="cd00060">
    <property type="entry name" value="FHA"/>
    <property type="match status" value="1"/>
</dbReference>
<gene>
    <name evidence="10" type="ORF">LJ757_05100</name>
</gene>
<evidence type="ECO:0000313" key="11">
    <source>
        <dbReference type="Proteomes" id="UP001139158"/>
    </source>
</evidence>
<dbReference type="InterPro" id="IPR010432">
    <property type="entry name" value="RDD"/>
</dbReference>
<feature type="compositionally biased region" description="Pro residues" evidence="7">
    <location>
        <begin position="247"/>
        <end position="261"/>
    </location>
</feature>
<organism evidence="10 11">
    <name type="scientific">Arthrobacter caoxuetaonis</name>
    <dbReference type="NCBI Taxonomy" id="2886935"/>
    <lineage>
        <taxon>Bacteria</taxon>
        <taxon>Bacillati</taxon>
        <taxon>Actinomycetota</taxon>
        <taxon>Actinomycetes</taxon>
        <taxon>Micrococcales</taxon>
        <taxon>Micrococcaceae</taxon>
        <taxon>Arthrobacter</taxon>
    </lineage>
</organism>
<reference evidence="10" key="1">
    <citation type="submission" date="2021-10" db="EMBL/GenBank/DDBJ databases">
        <title>Novel species in genus Arthrobacter.</title>
        <authorList>
            <person name="Liu Y."/>
        </authorList>
    </citation>
    <scope>NUCLEOTIDE SEQUENCE</scope>
    <source>
        <strain evidence="10">Zg-Y453</strain>
    </source>
</reference>
<evidence type="ECO:0000313" key="10">
    <source>
        <dbReference type="EMBL" id="MCC3297182.1"/>
    </source>
</evidence>
<dbReference type="AlphaFoldDB" id="A0A9X1MD42"/>
<keyword evidence="4 8" id="KW-0812">Transmembrane</keyword>
<dbReference type="PANTHER" id="PTHR36115:SF4">
    <property type="entry name" value="MEMBRANE PROTEIN"/>
    <property type="match status" value="1"/>
</dbReference>
<name>A0A9X1MD42_9MICC</name>
<keyword evidence="11" id="KW-1185">Reference proteome</keyword>
<feature type="region of interest" description="Disordered" evidence="7">
    <location>
        <begin position="147"/>
        <end position="261"/>
    </location>
</feature>
<dbReference type="Proteomes" id="UP001139158">
    <property type="component" value="Unassembled WGS sequence"/>
</dbReference>
<evidence type="ECO:0000256" key="6">
    <source>
        <dbReference type="ARBA" id="ARBA00023136"/>
    </source>
</evidence>
<evidence type="ECO:0000256" key="5">
    <source>
        <dbReference type="ARBA" id="ARBA00022989"/>
    </source>
</evidence>
<feature type="transmembrane region" description="Helical" evidence="8">
    <location>
        <begin position="94"/>
        <end position="115"/>
    </location>
</feature>
<dbReference type="InterPro" id="IPR051791">
    <property type="entry name" value="Pra-immunoreactive"/>
</dbReference>
<dbReference type="Gene3D" id="2.60.200.20">
    <property type="match status" value="1"/>
</dbReference>
<feature type="compositionally biased region" description="Low complexity" evidence="7">
    <location>
        <begin position="182"/>
        <end position="193"/>
    </location>
</feature>
<keyword evidence="3" id="KW-0597">Phosphoprotein</keyword>
<evidence type="ECO:0000256" key="4">
    <source>
        <dbReference type="ARBA" id="ARBA00022692"/>
    </source>
</evidence>
<comment type="caution">
    <text evidence="10">The sequence shown here is derived from an EMBL/GenBank/DDBJ whole genome shotgun (WGS) entry which is preliminary data.</text>
</comment>
<dbReference type="EMBL" id="JAJFZV010000004">
    <property type="protein sequence ID" value="MCC3297182.1"/>
    <property type="molecule type" value="Genomic_DNA"/>
</dbReference>
<dbReference type="SUPFAM" id="SSF49879">
    <property type="entry name" value="SMAD/FHA domain"/>
    <property type="match status" value="1"/>
</dbReference>
<feature type="transmembrane region" description="Helical" evidence="8">
    <location>
        <begin position="24"/>
        <end position="57"/>
    </location>
</feature>
<comment type="subcellular location">
    <subcellularLocation>
        <location evidence="1">Cell membrane</location>
        <topology evidence="1">Multi-pass membrane protein</topology>
    </subcellularLocation>
</comment>
<keyword evidence="6 8" id="KW-0472">Membrane</keyword>
<dbReference type="GO" id="GO:0005886">
    <property type="term" value="C:plasma membrane"/>
    <property type="evidence" value="ECO:0007669"/>
    <property type="project" value="UniProtKB-SubCell"/>
</dbReference>
<keyword evidence="5 8" id="KW-1133">Transmembrane helix</keyword>
<dbReference type="Pfam" id="PF06271">
    <property type="entry name" value="RDD"/>
    <property type="match status" value="1"/>
</dbReference>
<evidence type="ECO:0000256" key="1">
    <source>
        <dbReference type="ARBA" id="ARBA00004651"/>
    </source>
</evidence>
<dbReference type="PANTHER" id="PTHR36115">
    <property type="entry name" value="PROLINE-RICH ANTIGEN HOMOLOG-RELATED"/>
    <property type="match status" value="1"/>
</dbReference>
<dbReference type="InterPro" id="IPR000253">
    <property type="entry name" value="FHA_dom"/>
</dbReference>
<accession>A0A9X1MD42</accession>
<dbReference type="PROSITE" id="PS50006">
    <property type="entry name" value="FHA_DOMAIN"/>
    <property type="match status" value="1"/>
</dbReference>
<proteinExistence type="predicted"/>
<dbReference type="InterPro" id="IPR008984">
    <property type="entry name" value="SMAD_FHA_dom_sf"/>
</dbReference>
<feature type="domain" description="FHA" evidence="9">
    <location>
        <begin position="308"/>
        <end position="363"/>
    </location>
</feature>
<evidence type="ECO:0000256" key="2">
    <source>
        <dbReference type="ARBA" id="ARBA00022475"/>
    </source>
</evidence>
<evidence type="ECO:0000256" key="3">
    <source>
        <dbReference type="ARBA" id="ARBA00022553"/>
    </source>
</evidence>
<protein>
    <submittedName>
        <fullName evidence="10">RDD family protein</fullName>
    </submittedName>
</protein>
<evidence type="ECO:0000256" key="7">
    <source>
        <dbReference type="SAM" id="MobiDB-lite"/>
    </source>
</evidence>
<dbReference type="RefSeq" id="WP_227894933.1">
    <property type="nucleotide sequence ID" value="NZ_CP099466.1"/>
</dbReference>
<evidence type="ECO:0000256" key="8">
    <source>
        <dbReference type="SAM" id="Phobius"/>
    </source>
</evidence>
<keyword evidence="2" id="KW-1003">Cell membrane</keyword>